<name>A0A5Q4VDL6_9BACT</name>
<sequence length="516" mass="57090">MDVLLDVNIILDVCAVRKPWFDKSFEAIACCRRSGGQVWVYAGSVQTLHYTLANVHLQQARENGENISRKACLEIAARQLKVFTENIQWLSALSGECDVFEDQDPEDMQLICSLDRFRKGSIALITRDQGLLSRGDPRILTPDAYIDQSKEGQSIPFIDLAAQQHIIRPILEKNIHKVLAHGQYIMGPEVKELEERLAAYVGTKYAIGLASGTDALMVALMALGIGTGDEVITTPFSFIATAEIIALLGAKPVFVDVCPKTYNINPDLIEAAITPKTKAIMPVSLYGQCADFDAINAIASKHNLPVIEDAAQSFGATYKSRKSCALSTISCTSFFPSKPLGGYGDGGACFTDDDNLAKAMREIRVHGQDRRYHHPRIGFNGRLDTLQAAILLAKLDIFPDEVEKRGRIGTQYSEKIQTECLGIVTPYIEEWNTSVYAQYTVQVENRDAVQKILNQNGIPTAVHYPVPLHHQPVFEDYKTSLPVSETLAQKVMSLPMHPLLDEETIKKIVEVLKKGV</sequence>
<dbReference type="GO" id="GO:0008483">
    <property type="term" value="F:transaminase activity"/>
    <property type="evidence" value="ECO:0007669"/>
    <property type="project" value="UniProtKB-KW"/>
</dbReference>
<evidence type="ECO:0000256" key="3">
    <source>
        <dbReference type="RuleBase" id="RU004508"/>
    </source>
</evidence>
<dbReference type="FunFam" id="3.40.640.10:FF:000089">
    <property type="entry name" value="Aminotransferase, DegT/DnrJ/EryC1/StrS family"/>
    <property type="match status" value="1"/>
</dbReference>
<dbReference type="InterPro" id="IPR015422">
    <property type="entry name" value="PyrdxlP-dep_Trfase_small"/>
</dbReference>
<comment type="similarity">
    <text evidence="2 3">Belongs to the DegT/DnrJ/EryC1 family.</text>
</comment>
<dbReference type="PANTHER" id="PTHR30244">
    <property type="entry name" value="TRANSAMINASE"/>
    <property type="match status" value="1"/>
</dbReference>
<dbReference type="InterPro" id="IPR000653">
    <property type="entry name" value="DegT/StrS_aminotransferase"/>
</dbReference>
<dbReference type="CDD" id="cd00616">
    <property type="entry name" value="AHBA_syn"/>
    <property type="match status" value="1"/>
</dbReference>
<dbReference type="Proteomes" id="UP000321899">
    <property type="component" value="Unassembled WGS sequence"/>
</dbReference>
<protein>
    <submittedName>
        <fullName evidence="4">DegT/DnrJ/EryC1/StrS family aminotransferase</fullName>
    </submittedName>
</protein>
<dbReference type="Gene3D" id="3.40.640.10">
    <property type="entry name" value="Type I PLP-dependent aspartate aminotransferase-like (Major domain)"/>
    <property type="match status" value="1"/>
</dbReference>
<dbReference type="GO" id="GO:0030170">
    <property type="term" value="F:pyridoxal phosphate binding"/>
    <property type="evidence" value="ECO:0007669"/>
    <property type="project" value="UniProtKB-ARBA"/>
</dbReference>
<evidence type="ECO:0000313" key="4">
    <source>
        <dbReference type="EMBL" id="TYT75794.1"/>
    </source>
</evidence>
<dbReference type="SUPFAM" id="SSF53383">
    <property type="entry name" value="PLP-dependent transferases"/>
    <property type="match status" value="1"/>
</dbReference>
<reference evidence="4 5" key="1">
    <citation type="submission" date="2019-06" db="EMBL/GenBank/DDBJ databases">
        <title>Desulfobotulus mexicanus sp. nov., a novel sulfate-reducing bacterium isolated from the sediment of an alkaline crater lake in Mexico.</title>
        <authorList>
            <person name="Hirschler-Rea A."/>
        </authorList>
    </citation>
    <scope>NUCLEOTIDE SEQUENCE [LARGE SCALE GENOMIC DNA]</scope>
    <source>
        <strain evidence="4 5">PAR22N</strain>
    </source>
</reference>
<comment type="caution">
    <text evidence="4">The sequence shown here is derived from an EMBL/GenBank/DDBJ whole genome shotgun (WGS) entry which is preliminary data.</text>
</comment>
<dbReference type="InterPro" id="IPR015424">
    <property type="entry name" value="PyrdxlP-dep_Trfase"/>
</dbReference>
<evidence type="ECO:0000256" key="1">
    <source>
        <dbReference type="ARBA" id="ARBA00022898"/>
    </source>
</evidence>
<keyword evidence="4" id="KW-0032">Aminotransferase</keyword>
<dbReference type="RefSeq" id="WP_139445961.1">
    <property type="nucleotide sequence ID" value="NZ_VDMB01000002.1"/>
</dbReference>
<dbReference type="InterPro" id="IPR015421">
    <property type="entry name" value="PyrdxlP-dep_Trfase_major"/>
</dbReference>
<evidence type="ECO:0000256" key="2">
    <source>
        <dbReference type="ARBA" id="ARBA00037999"/>
    </source>
</evidence>
<proteinExistence type="inferred from homology"/>
<keyword evidence="4" id="KW-0808">Transferase</keyword>
<dbReference type="Pfam" id="PF01041">
    <property type="entry name" value="DegT_DnrJ_EryC1"/>
    <property type="match status" value="1"/>
</dbReference>
<organism evidence="4 5">
    <name type="scientific">Desulfobotulus mexicanus</name>
    <dbReference type="NCBI Taxonomy" id="2586642"/>
    <lineage>
        <taxon>Bacteria</taxon>
        <taxon>Pseudomonadati</taxon>
        <taxon>Thermodesulfobacteriota</taxon>
        <taxon>Desulfobacteria</taxon>
        <taxon>Desulfobacterales</taxon>
        <taxon>Desulfobacteraceae</taxon>
        <taxon>Desulfobotulus</taxon>
    </lineage>
</organism>
<keyword evidence="1 3" id="KW-0663">Pyridoxal phosphate</keyword>
<dbReference type="PANTHER" id="PTHR30244:SF42">
    <property type="entry name" value="UDP-2-ACETAMIDO-2-DEOXY-3-OXO-D-GLUCURONATE AMINOTRANSFERASE"/>
    <property type="match status" value="1"/>
</dbReference>
<keyword evidence="5" id="KW-1185">Reference proteome</keyword>
<evidence type="ECO:0000313" key="5">
    <source>
        <dbReference type="Proteomes" id="UP000321899"/>
    </source>
</evidence>
<gene>
    <name evidence="4" type="ORF">FIM25_02480</name>
</gene>
<dbReference type="GO" id="GO:0000271">
    <property type="term" value="P:polysaccharide biosynthetic process"/>
    <property type="evidence" value="ECO:0007669"/>
    <property type="project" value="TreeGrafter"/>
</dbReference>
<dbReference type="AlphaFoldDB" id="A0A5Q4VDL6"/>
<accession>A0A5Q4VDL6</accession>
<dbReference type="EMBL" id="VDMB01000002">
    <property type="protein sequence ID" value="TYT75794.1"/>
    <property type="molecule type" value="Genomic_DNA"/>
</dbReference>
<dbReference type="Gene3D" id="3.90.1150.10">
    <property type="entry name" value="Aspartate Aminotransferase, domain 1"/>
    <property type="match status" value="1"/>
</dbReference>
<dbReference type="OrthoDB" id="9771070at2"/>